<evidence type="ECO:0000313" key="3">
    <source>
        <dbReference type="Proteomes" id="UP001296943"/>
    </source>
</evidence>
<organism evidence="2 3">
    <name type="scientific">Aquibacillus albus</name>
    <dbReference type="NCBI Taxonomy" id="1168171"/>
    <lineage>
        <taxon>Bacteria</taxon>
        <taxon>Bacillati</taxon>
        <taxon>Bacillota</taxon>
        <taxon>Bacilli</taxon>
        <taxon>Bacillales</taxon>
        <taxon>Bacillaceae</taxon>
        <taxon>Aquibacillus</taxon>
    </lineage>
</organism>
<evidence type="ECO:0008006" key="4">
    <source>
        <dbReference type="Google" id="ProtNLM"/>
    </source>
</evidence>
<keyword evidence="1" id="KW-0732">Signal</keyword>
<dbReference type="PROSITE" id="PS51257">
    <property type="entry name" value="PROKAR_LIPOPROTEIN"/>
    <property type="match status" value="1"/>
</dbReference>
<dbReference type="EMBL" id="JAFBDR010000022">
    <property type="protein sequence ID" value="MBM7572869.1"/>
    <property type="molecule type" value="Genomic_DNA"/>
</dbReference>
<evidence type="ECO:0000313" key="2">
    <source>
        <dbReference type="EMBL" id="MBM7572869.1"/>
    </source>
</evidence>
<gene>
    <name evidence="2" type="ORF">JOC48_003400</name>
</gene>
<dbReference type="Proteomes" id="UP001296943">
    <property type="component" value="Unassembled WGS sequence"/>
</dbReference>
<reference evidence="2 3" key="1">
    <citation type="submission" date="2021-01" db="EMBL/GenBank/DDBJ databases">
        <title>Genomic Encyclopedia of Type Strains, Phase IV (KMG-IV): sequencing the most valuable type-strain genomes for metagenomic binning, comparative biology and taxonomic classification.</title>
        <authorList>
            <person name="Goeker M."/>
        </authorList>
    </citation>
    <scope>NUCLEOTIDE SEQUENCE [LARGE SCALE GENOMIC DNA]</scope>
    <source>
        <strain evidence="2 3">DSM 23711</strain>
    </source>
</reference>
<keyword evidence="3" id="KW-1185">Reference proteome</keyword>
<name>A0ABS2N442_9BACI</name>
<dbReference type="RefSeq" id="WP_204501534.1">
    <property type="nucleotide sequence ID" value="NZ_JAFBDR010000022.1"/>
</dbReference>
<feature type="chain" id="PRO_5046385120" description="DUF4247 domain-containing protein" evidence="1">
    <location>
        <begin position="21"/>
        <end position="210"/>
    </location>
</feature>
<feature type="signal peptide" evidence="1">
    <location>
        <begin position="1"/>
        <end position="20"/>
    </location>
</feature>
<evidence type="ECO:0000256" key="1">
    <source>
        <dbReference type="SAM" id="SignalP"/>
    </source>
</evidence>
<protein>
    <recommendedName>
        <fullName evidence="4">DUF4247 domain-containing protein</fullName>
    </recommendedName>
</protein>
<comment type="caution">
    <text evidence="2">The sequence shown here is derived from an EMBL/GenBank/DDBJ whole genome shotgun (WGS) entry which is preliminary data.</text>
</comment>
<sequence length="210" mass="23243">MKKSCLVVFLFVSIFLTACGYTNIPGFEEPTVSVSDIPDEPTKEQLLDEIKASSTSDIEAVISNHFYLLDVVEGDNGQANIYATNRLSISELVSVLSDIIQPEEISDLKDNQQILIYPNNFVTIKESEEDNNAVLMEVASKQFVQNHYSPSFLSTYFAIRTLESVLGVPNWGNRQRNQCSNGGCYGGYTMDRNQNRGMSTYRGGGPSAGK</sequence>
<proteinExistence type="predicted"/>
<dbReference type="Pfam" id="PF14042">
    <property type="entry name" value="DUF4247"/>
    <property type="match status" value="1"/>
</dbReference>
<accession>A0ABS2N442</accession>
<dbReference type="InterPro" id="IPR025341">
    <property type="entry name" value="DUF4247"/>
</dbReference>